<evidence type="ECO:0000313" key="3">
    <source>
        <dbReference type="Proteomes" id="UP000314985"/>
    </source>
</evidence>
<reference evidence="2 3" key="1">
    <citation type="submission" date="2017-08" db="EMBL/GenBank/DDBJ databases">
        <title>USMARCv1.0.</title>
        <authorList>
            <person name="Hannum G.I."/>
            <person name="Koren S."/>
            <person name="Schroeder S.G."/>
            <person name="Chin S.C."/>
            <person name="Nonneman D.J."/>
            <person name="Becker S.A."/>
            <person name="Rosen B.D."/>
            <person name="Bickhart D.M."/>
            <person name="Putnam N.H."/>
            <person name="Green R.E."/>
            <person name="Tuggle C.K."/>
            <person name="Liu H."/>
            <person name="Rohrer G.A."/>
            <person name="Warr A."/>
            <person name="Hall R."/>
            <person name="Kim K."/>
            <person name="Hume D.A."/>
            <person name="Talbot R."/>
            <person name="Chow W."/>
            <person name="Howe K."/>
            <person name="Schwartz A.S."/>
            <person name="Watson M."/>
            <person name="Archibald A.L."/>
            <person name="Phillippy A.M."/>
            <person name="Smith T.P.L."/>
        </authorList>
    </citation>
    <scope>NUCLEOTIDE SEQUENCE [LARGE SCALE GENOMIC DNA]</scope>
</reference>
<sequence length="206" mass="21051">GGCGFWGHQVPGVCGGGFREGPGSGFTGSGSERDRGQGSEWDRRQGSEWDRGQGSEWTGSGFRVGPGSGFREGPGPGLRVGPGSGFREGPGSGFRVGPGSGFREGPGPGLRVGPGPGRKTRRSACGSASPRRRCWSTRSTGTTPPPRGHLWARPAASQACCCPCSGGCGQTLSPGTFSSPQALLPHASCPKSCVLGDRRLAPEKLV</sequence>
<protein>
    <submittedName>
        <fullName evidence="2">Uncharacterized protein</fullName>
    </submittedName>
</protein>
<feature type="compositionally biased region" description="Gly residues" evidence="1">
    <location>
        <begin position="62"/>
        <end position="116"/>
    </location>
</feature>
<feature type="compositionally biased region" description="Basic and acidic residues" evidence="1">
    <location>
        <begin position="31"/>
        <end position="53"/>
    </location>
</feature>
<feature type="compositionally biased region" description="Gly residues" evidence="1">
    <location>
        <begin position="19"/>
        <end position="28"/>
    </location>
</feature>
<dbReference type="Ensembl" id="ENSSSCT00070001090.1">
    <property type="protein sequence ID" value="ENSSSCP00070000962.1"/>
    <property type="gene ID" value="ENSSSCG00070000585.1"/>
</dbReference>
<reference evidence="2" key="2">
    <citation type="submission" date="2025-08" db="UniProtKB">
        <authorList>
            <consortium name="Ensembl"/>
        </authorList>
    </citation>
    <scope>IDENTIFICATION</scope>
</reference>
<dbReference type="Proteomes" id="UP000314985">
    <property type="component" value="Chromosome 4"/>
</dbReference>
<proteinExistence type="predicted"/>
<organism evidence="2 3">
    <name type="scientific">Sus scrofa</name>
    <name type="common">Pig</name>
    <dbReference type="NCBI Taxonomy" id="9823"/>
    <lineage>
        <taxon>Eukaryota</taxon>
        <taxon>Metazoa</taxon>
        <taxon>Chordata</taxon>
        <taxon>Craniata</taxon>
        <taxon>Vertebrata</taxon>
        <taxon>Euteleostomi</taxon>
        <taxon>Mammalia</taxon>
        <taxon>Eutheria</taxon>
        <taxon>Laurasiatheria</taxon>
        <taxon>Artiodactyla</taxon>
        <taxon>Suina</taxon>
        <taxon>Suidae</taxon>
        <taxon>Sus</taxon>
    </lineage>
</organism>
<name>A0A4X1SFQ8_PIG</name>
<evidence type="ECO:0000313" key="2">
    <source>
        <dbReference type="Ensembl" id="ENSSSCP00070000962.1"/>
    </source>
</evidence>
<dbReference type="AlphaFoldDB" id="A0A4X1SFQ8"/>
<feature type="region of interest" description="Disordered" evidence="1">
    <location>
        <begin position="19"/>
        <end position="148"/>
    </location>
</feature>
<accession>A0A4X1SFQ8</accession>
<evidence type="ECO:0000256" key="1">
    <source>
        <dbReference type="SAM" id="MobiDB-lite"/>
    </source>
</evidence>